<feature type="transmembrane region" description="Helical" evidence="6">
    <location>
        <begin position="243"/>
        <end position="264"/>
    </location>
</feature>
<evidence type="ECO:0000256" key="5">
    <source>
        <dbReference type="SAM" id="MobiDB-lite"/>
    </source>
</evidence>
<accession>A0ABD0TCZ3</accession>
<name>A0ABD0TCZ3_LOXSC</name>
<feature type="transmembrane region" description="Helical" evidence="6">
    <location>
        <begin position="182"/>
        <end position="204"/>
    </location>
</feature>
<comment type="caution">
    <text evidence="7">The sequence shown here is derived from an EMBL/GenBank/DDBJ whole genome shotgun (WGS) entry which is preliminary data.</text>
</comment>
<dbReference type="EMBL" id="JBEDNZ010000007">
    <property type="protein sequence ID" value="KAL0840661.1"/>
    <property type="molecule type" value="Genomic_DNA"/>
</dbReference>
<evidence type="ECO:0000256" key="4">
    <source>
        <dbReference type="ARBA" id="ARBA00023136"/>
    </source>
</evidence>
<dbReference type="InterPro" id="IPR011701">
    <property type="entry name" value="MFS"/>
</dbReference>
<evidence type="ECO:0000313" key="7">
    <source>
        <dbReference type="EMBL" id="KAL0840661.1"/>
    </source>
</evidence>
<evidence type="ECO:0008006" key="9">
    <source>
        <dbReference type="Google" id="ProtNLM"/>
    </source>
</evidence>
<evidence type="ECO:0000256" key="6">
    <source>
        <dbReference type="SAM" id="Phobius"/>
    </source>
</evidence>
<evidence type="ECO:0000313" key="8">
    <source>
        <dbReference type="Proteomes" id="UP001549921"/>
    </source>
</evidence>
<dbReference type="AlphaFoldDB" id="A0ABD0TCZ3"/>
<feature type="transmembrane region" description="Helical" evidence="6">
    <location>
        <begin position="471"/>
        <end position="493"/>
    </location>
</feature>
<feature type="region of interest" description="Disordered" evidence="5">
    <location>
        <begin position="1"/>
        <end position="30"/>
    </location>
</feature>
<comment type="subcellular location">
    <subcellularLocation>
        <location evidence="1">Membrane</location>
        <topology evidence="1">Multi-pass membrane protein</topology>
    </subcellularLocation>
</comment>
<keyword evidence="4 6" id="KW-0472">Membrane</keyword>
<proteinExistence type="predicted"/>
<keyword evidence="2 6" id="KW-0812">Transmembrane</keyword>
<feature type="transmembrane region" description="Helical" evidence="6">
    <location>
        <begin position="313"/>
        <end position="337"/>
    </location>
</feature>
<reference evidence="7 8" key="1">
    <citation type="submission" date="2024-06" db="EMBL/GenBank/DDBJ databases">
        <title>A chromosome-level genome assembly of beet webworm, Loxostege sticticalis.</title>
        <authorList>
            <person name="Zhang Y."/>
        </authorList>
    </citation>
    <scope>NUCLEOTIDE SEQUENCE [LARGE SCALE GENOMIC DNA]</scope>
    <source>
        <strain evidence="7">AQ028</strain>
        <tissue evidence="7">Male pupae</tissue>
    </source>
</reference>
<sequence length="515" mass="58799">MAEQKQDHKNDGEGNEFTEKDPLNGNQVEDTETFQDKTFYEKCRYVIKHITFEPTMVMFMMPVIIMMSTTQNLSLEKACRVNLNFTDEICRSLRMQNVDNQNIYERETQKLLASALGKRTYISATVPAFMAIFVGAWSDLTGHRRVFVLMGITGQILVGISNIINTYFFYELPLEALVFSEAVFEAFSGGWCVFFMTIFSYMAIITTSENRTFRLGIVNFSFTVALPIGMALSGVLIKNLGFYGCYGFVVCVLTINFLYTFCCVKDPERTPAQKKHDRKGVRHFFKTFFDLSNVKETFKVVFKNGPNRRRLRMCVLMIIVTFLFGPMFGEMSVMYMSTRYRFNWDEVKFSLFQAYNFITHTIGTIFSITVFSKYLQWHDSMLGIISTVSKISASFVYAFAPNETIFFIAPMVEILNGTSMLALRSIFSKLVASDELGKVNSIIGLTENLMPLAYVPLYTQVYTATMEVLPGAVFLLGAAMTLPAVVVFVFLFVEHRRGLKKRHLENGTEIPLKQT</sequence>
<protein>
    <recommendedName>
        <fullName evidence="9">Adenylate cyclase</fullName>
    </recommendedName>
</protein>
<feature type="transmembrane region" description="Helical" evidence="6">
    <location>
        <begin position="216"/>
        <end position="237"/>
    </location>
</feature>
<gene>
    <name evidence="7" type="ORF">ABMA28_015857</name>
</gene>
<dbReference type="GO" id="GO:0016020">
    <property type="term" value="C:membrane"/>
    <property type="evidence" value="ECO:0007669"/>
    <property type="project" value="UniProtKB-SubCell"/>
</dbReference>
<evidence type="ECO:0000256" key="1">
    <source>
        <dbReference type="ARBA" id="ARBA00004141"/>
    </source>
</evidence>
<evidence type="ECO:0000256" key="3">
    <source>
        <dbReference type="ARBA" id="ARBA00022989"/>
    </source>
</evidence>
<dbReference type="InterPro" id="IPR036259">
    <property type="entry name" value="MFS_trans_sf"/>
</dbReference>
<dbReference type="Gene3D" id="1.20.1250.20">
    <property type="entry name" value="MFS general substrate transporter like domains"/>
    <property type="match status" value="1"/>
</dbReference>
<keyword evidence="3 6" id="KW-1133">Transmembrane helix</keyword>
<feature type="transmembrane region" description="Helical" evidence="6">
    <location>
        <begin position="45"/>
        <end position="67"/>
    </location>
</feature>
<dbReference type="PANTHER" id="PTHR23507:SF1">
    <property type="entry name" value="FI18259P1-RELATED"/>
    <property type="match status" value="1"/>
</dbReference>
<evidence type="ECO:0000256" key="2">
    <source>
        <dbReference type="ARBA" id="ARBA00022692"/>
    </source>
</evidence>
<dbReference type="PANTHER" id="PTHR23507">
    <property type="entry name" value="ZGC:174356"/>
    <property type="match status" value="1"/>
</dbReference>
<feature type="compositionally biased region" description="Basic and acidic residues" evidence="5">
    <location>
        <begin position="1"/>
        <end position="22"/>
    </location>
</feature>
<feature type="transmembrane region" description="Helical" evidence="6">
    <location>
        <begin position="147"/>
        <end position="170"/>
    </location>
</feature>
<dbReference type="Pfam" id="PF07690">
    <property type="entry name" value="MFS_1"/>
    <property type="match status" value="1"/>
</dbReference>
<dbReference type="SUPFAM" id="SSF103473">
    <property type="entry name" value="MFS general substrate transporter"/>
    <property type="match status" value="1"/>
</dbReference>
<organism evidence="7 8">
    <name type="scientific">Loxostege sticticalis</name>
    <name type="common">Beet webworm moth</name>
    <dbReference type="NCBI Taxonomy" id="481309"/>
    <lineage>
        <taxon>Eukaryota</taxon>
        <taxon>Metazoa</taxon>
        <taxon>Ecdysozoa</taxon>
        <taxon>Arthropoda</taxon>
        <taxon>Hexapoda</taxon>
        <taxon>Insecta</taxon>
        <taxon>Pterygota</taxon>
        <taxon>Neoptera</taxon>
        <taxon>Endopterygota</taxon>
        <taxon>Lepidoptera</taxon>
        <taxon>Glossata</taxon>
        <taxon>Ditrysia</taxon>
        <taxon>Pyraloidea</taxon>
        <taxon>Crambidae</taxon>
        <taxon>Pyraustinae</taxon>
        <taxon>Loxostege</taxon>
    </lineage>
</organism>
<feature type="transmembrane region" description="Helical" evidence="6">
    <location>
        <begin position="357"/>
        <end position="375"/>
    </location>
</feature>
<feature type="transmembrane region" description="Helical" evidence="6">
    <location>
        <begin position="121"/>
        <end position="140"/>
    </location>
</feature>
<dbReference type="Proteomes" id="UP001549921">
    <property type="component" value="Unassembled WGS sequence"/>
</dbReference>